<dbReference type="PANTHER" id="PTHR31650">
    <property type="entry name" value="O-ACYLTRANSFERASE (WSD1-LIKE) FAMILY PROTEIN"/>
    <property type="match status" value="1"/>
</dbReference>
<dbReference type="GO" id="GO:0005886">
    <property type="term" value="C:plasma membrane"/>
    <property type="evidence" value="ECO:0007669"/>
    <property type="project" value="TreeGrafter"/>
</dbReference>
<dbReference type="EMBL" id="CM000611">
    <property type="protein sequence ID" value="EEC48198.1"/>
    <property type="molecule type" value="Genomic_DNA"/>
</dbReference>
<dbReference type="RefSeq" id="XP_002180007.1">
    <property type="nucleotide sequence ID" value="XM_002179971.1"/>
</dbReference>
<comment type="similarity">
    <text evidence="5">In the N-terminal section; belongs to the long-chain O-acyltransferase family.</text>
</comment>
<evidence type="ECO:0000256" key="2">
    <source>
        <dbReference type="ARBA" id="ARBA00005189"/>
    </source>
</evidence>
<dbReference type="PANTHER" id="PTHR31650:SF1">
    <property type="entry name" value="WAX ESTER SYNTHASE_DIACYLGLYCEROL ACYLTRANSFERASE 4-RELATED"/>
    <property type="match status" value="1"/>
</dbReference>
<dbReference type="HOGENOM" id="CLU_484399_0_0_1"/>
<dbReference type="Proteomes" id="UP000000759">
    <property type="component" value="Chromosome 8"/>
</dbReference>
<keyword evidence="4" id="KW-0012">Acyltransferase</keyword>
<dbReference type="GO" id="GO:0019432">
    <property type="term" value="P:triglyceride biosynthetic process"/>
    <property type="evidence" value="ECO:0007669"/>
    <property type="project" value="UniProtKB-UniPathway"/>
</dbReference>
<dbReference type="GO" id="GO:0004144">
    <property type="term" value="F:diacylglycerol O-acyltransferase activity"/>
    <property type="evidence" value="ECO:0007669"/>
    <property type="project" value="UniProtKB-EC"/>
</dbReference>
<dbReference type="PaxDb" id="2850-Phatr45790"/>
<dbReference type="UniPathway" id="UPA00282"/>
<evidence type="ECO:0000256" key="7">
    <source>
        <dbReference type="ARBA" id="ARBA00048109"/>
    </source>
</evidence>
<feature type="domain" description="O-acyltransferase WSD1 C-terminal" evidence="9">
    <location>
        <begin position="385"/>
        <end position="532"/>
    </location>
</feature>
<evidence type="ECO:0000256" key="4">
    <source>
        <dbReference type="ARBA" id="ARBA00023315"/>
    </source>
</evidence>
<dbReference type="InterPro" id="IPR045034">
    <property type="entry name" value="O-acyltransferase_WSD1-like"/>
</dbReference>
<dbReference type="Pfam" id="PF03007">
    <property type="entry name" value="WS_DGAT_cat"/>
    <property type="match status" value="1"/>
</dbReference>
<dbReference type="Pfam" id="PF06974">
    <property type="entry name" value="WS_DGAT_C"/>
    <property type="match status" value="1"/>
</dbReference>
<dbReference type="GeneID" id="7200924"/>
<organism evidence="10 11">
    <name type="scientific">Phaeodactylum tricornutum (strain CCAP 1055/1)</name>
    <dbReference type="NCBI Taxonomy" id="556484"/>
    <lineage>
        <taxon>Eukaryota</taxon>
        <taxon>Sar</taxon>
        <taxon>Stramenopiles</taxon>
        <taxon>Ochrophyta</taxon>
        <taxon>Bacillariophyta</taxon>
        <taxon>Bacillariophyceae</taxon>
        <taxon>Bacillariophycidae</taxon>
        <taxon>Naviculales</taxon>
        <taxon>Phaeodactylaceae</taxon>
        <taxon>Phaeodactylum</taxon>
    </lineage>
</organism>
<evidence type="ECO:0000313" key="11">
    <source>
        <dbReference type="Proteomes" id="UP000000759"/>
    </source>
</evidence>
<dbReference type="GO" id="GO:0047196">
    <property type="term" value="F:long-chain-alcohol O-fatty-acyltransferase activity"/>
    <property type="evidence" value="ECO:0007669"/>
    <property type="project" value="UniProtKB-EC"/>
</dbReference>
<proteinExistence type="inferred from homology"/>
<accession>B7FYP1</accession>
<protein>
    <submittedName>
        <fullName evidence="10">Uncharacterized protein</fullName>
    </submittedName>
</protein>
<evidence type="ECO:0000259" key="9">
    <source>
        <dbReference type="Pfam" id="PF06974"/>
    </source>
</evidence>
<feature type="domain" description="O-acyltransferase WSD1-like N-terminal" evidence="8">
    <location>
        <begin position="98"/>
        <end position="249"/>
    </location>
</feature>
<gene>
    <name evidence="10" type="ORF">PHATRDRAFT_45790</name>
</gene>
<name>B7FYP1_PHATC</name>
<dbReference type="InterPro" id="IPR023213">
    <property type="entry name" value="CAT-like_dom_sf"/>
</dbReference>
<dbReference type="AlphaFoldDB" id="B7FYP1"/>
<sequence length="557" mass="61354">MATSVGARLVWGHAKLTVLATAAAMSPKLRVASCDAGQSPTPPTRSINNAVLRKKMTSIGHFSMISETAFNPSIVTFFIKLSGPPMTLPDFAKLWQTREMDQRHERFHQAVSETHPGHFEAIPLEPEQDPVSRHLSDTIFPSSRQDLQARIQTTQTSRWNLSNELWHIYIASSLEKRESLLLFRGHHALADGASMGAALMDLSDEAAILQSQIRTLLDARKIKARARTWWQKVFRSLGQLWWLFSGSIRAVCYQGELLLWAWWNPSPWKQIEAASNSSNVATQDEADVPLRNISMTTAAPVDQVKWVAQMLSQDSGRKITVNDVFCSCVTAALAKQFQYHRQRMLILAEVAGDKSTQPLPPIERFHVTIPVHLRGGIVLPGESVGNRLGAFTARLPGEIDHAITLTATERLRTVHDELAFIKSTPAALVSHLLAKVLSTASRVLPSTWTSAAFAASSANSSCVVTNTRGPPQPVHMAGRKVEAIQGFIPLPPGIPIGVVVSSYASDLGLTVTAEAWAVPNADLFLQWVLEEYLELVRAAKAKSEILERQQPYAVAQE</sequence>
<dbReference type="InterPro" id="IPR009721">
    <property type="entry name" value="O-acyltransferase_WSD1_C"/>
</dbReference>
<dbReference type="InterPro" id="IPR004255">
    <property type="entry name" value="O-acyltransferase_WSD1_N"/>
</dbReference>
<dbReference type="OrthoDB" id="619536at2759"/>
<evidence type="ECO:0000256" key="5">
    <source>
        <dbReference type="ARBA" id="ARBA00024360"/>
    </source>
</evidence>
<dbReference type="SUPFAM" id="SSF52777">
    <property type="entry name" value="CoA-dependent acyltransferases"/>
    <property type="match status" value="1"/>
</dbReference>
<evidence type="ECO:0000256" key="3">
    <source>
        <dbReference type="ARBA" id="ARBA00022679"/>
    </source>
</evidence>
<evidence type="ECO:0000313" key="10">
    <source>
        <dbReference type="EMBL" id="EEC48198.1"/>
    </source>
</evidence>
<keyword evidence="11" id="KW-1185">Reference proteome</keyword>
<dbReference type="InParanoid" id="B7FYP1"/>
<dbReference type="Gene3D" id="3.30.559.10">
    <property type="entry name" value="Chloramphenicol acetyltransferase-like domain"/>
    <property type="match status" value="1"/>
</dbReference>
<comment type="pathway">
    <text evidence="1">Glycerolipid metabolism; triacylglycerol biosynthesis.</text>
</comment>
<comment type="catalytic activity">
    <reaction evidence="7">
        <text>an acyl-CoA + a 1,2-diacyl-sn-glycerol = a triacyl-sn-glycerol + CoA</text>
        <dbReference type="Rhea" id="RHEA:10868"/>
        <dbReference type="ChEBI" id="CHEBI:17815"/>
        <dbReference type="ChEBI" id="CHEBI:57287"/>
        <dbReference type="ChEBI" id="CHEBI:58342"/>
        <dbReference type="ChEBI" id="CHEBI:64615"/>
        <dbReference type="EC" id="2.3.1.20"/>
    </reaction>
</comment>
<reference evidence="10 11" key="1">
    <citation type="journal article" date="2008" name="Nature">
        <title>The Phaeodactylum genome reveals the evolutionary history of diatom genomes.</title>
        <authorList>
            <person name="Bowler C."/>
            <person name="Allen A.E."/>
            <person name="Badger J.H."/>
            <person name="Grimwood J."/>
            <person name="Jabbari K."/>
            <person name="Kuo A."/>
            <person name="Maheswari U."/>
            <person name="Martens C."/>
            <person name="Maumus F."/>
            <person name="Otillar R.P."/>
            <person name="Rayko E."/>
            <person name="Salamov A."/>
            <person name="Vandepoele K."/>
            <person name="Beszteri B."/>
            <person name="Gruber A."/>
            <person name="Heijde M."/>
            <person name="Katinka M."/>
            <person name="Mock T."/>
            <person name="Valentin K."/>
            <person name="Verret F."/>
            <person name="Berges J.A."/>
            <person name="Brownlee C."/>
            <person name="Cadoret J.P."/>
            <person name="Chiovitti A."/>
            <person name="Choi C.J."/>
            <person name="Coesel S."/>
            <person name="De Martino A."/>
            <person name="Detter J.C."/>
            <person name="Durkin C."/>
            <person name="Falciatore A."/>
            <person name="Fournet J."/>
            <person name="Haruta M."/>
            <person name="Huysman M.J."/>
            <person name="Jenkins B.D."/>
            <person name="Jiroutova K."/>
            <person name="Jorgensen R.E."/>
            <person name="Joubert Y."/>
            <person name="Kaplan A."/>
            <person name="Kroger N."/>
            <person name="Kroth P.G."/>
            <person name="La Roche J."/>
            <person name="Lindquist E."/>
            <person name="Lommer M."/>
            <person name="Martin-Jezequel V."/>
            <person name="Lopez P.J."/>
            <person name="Lucas S."/>
            <person name="Mangogna M."/>
            <person name="McGinnis K."/>
            <person name="Medlin L.K."/>
            <person name="Montsant A."/>
            <person name="Oudot-Le Secq M.P."/>
            <person name="Napoli C."/>
            <person name="Obornik M."/>
            <person name="Parker M.S."/>
            <person name="Petit J.L."/>
            <person name="Porcel B.M."/>
            <person name="Poulsen N."/>
            <person name="Robison M."/>
            <person name="Rychlewski L."/>
            <person name="Rynearson T.A."/>
            <person name="Schmutz J."/>
            <person name="Shapiro H."/>
            <person name="Siaut M."/>
            <person name="Stanley M."/>
            <person name="Sussman M.R."/>
            <person name="Taylor A.R."/>
            <person name="Vardi A."/>
            <person name="von Dassow P."/>
            <person name="Vyverman W."/>
            <person name="Willis A."/>
            <person name="Wyrwicz L.S."/>
            <person name="Rokhsar D.S."/>
            <person name="Weissenbach J."/>
            <person name="Armbrust E.V."/>
            <person name="Green B.R."/>
            <person name="Van de Peer Y."/>
            <person name="Grigoriev I.V."/>
        </authorList>
    </citation>
    <scope>NUCLEOTIDE SEQUENCE [LARGE SCALE GENOMIC DNA]</scope>
    <source>
        <strain evidence="10 11">CCAP 1055/1</strain>
    </source>
</reference>
<comment type="catalytic activity">
    <reaction evidence="6">
        <text>a long chain fatty alcohol + a fatty acyl-CoA = a long-chain alcohol wax ester + CoA</text>
        <dbReference type="Rhea" id="RHEA:38443"/>
        <dbReference type="ChEBI" id="CHEBI:17135"/>
        <dbReference type="ChEBI" id="CHEBI:57287"/>
        <dbReference type="ChEBI" id="CHEBI:77636"/>
        <dbReference type="ChEBI" id="CHEBI:235323"/>
        <dbReference type="EC" id="2.3.1.75"/>
    </reaction>
</comment>
<evidence type="ECO:0000256" key="1">
    <source>
        <dbReference type="ARBA" id="ARBA00004771"/>
    </source>
</evidence>
<evidence type="ECO:0000259" key="8">
    <source>
        <dbReference type="Pfam" id="PF03007"/>
    </source>
</evidence>
<keyword evidence="3" id="KW-0808">Transferase</keyword>
<comment type="pathway">
    <text evidence="2">Lipid metabolism.</text>
</comment>
<reference evidence="11" key="2">
    <citation type="submission" date="2008-08" db="EMBL/GenBank/DDBJ databases">
        <authorList>
            <consortium name="Diatom Consortium"/>
            <person name="Grigoriev I."/>
            <person name="Grimwood J."/>
            <person name="Kuo A."/>
            <person name="Otillar R.P."/>
            <person name="Salamov A."/>
            <person name="Detter J.C."/>
            <person name="Lindquist E."/>
            <person name="Shapiro H."/>
            <person name="Lucas S."/>
            <person name="Glavina del Rio T."/>
            <person name="Pitluck S."/>
            <person name="Rokhsar D."/>
            <person name="Bowler C."/>
        </authorList>
    </citation>
    <scope>GENOME REANNOTATION</scope>
    <source>
        <strain evidence="11">CCAP 1055/1</strain>
    </source>
</reference>
<evidence type="ECO:0000256" key="6">
    <source>
        <dbReference type="ARBA" id="ARBA00047604"/>
    </source>
</evidence>
<dbReference type="KEGG" id="pti:PHATRDRAFT_45790"/>
<dbReference type="eggNOG" id="ENOG502S61Z">
    <property type="taxonomic scope" value="Eukaryota"/>
</dbReference>